<keyword evidence="4" id="KW-0762">Sugar transport</keyword>
<dbReference type="GO" id="GO:0015577">
    <property type="term" value="F:galactitol transmembrane transporter activity"/>
    <property type="evidence" value="ECO:0007669"/>
    <property type="project" value="InterPro"/>
</dbReference>
<dbReference type="PROSITE" id="PS51104">
    <property type="entry name" value="PTS_EIIC_TYPE_2"/>
    <property type="match status" value="1"/>
</dbReference>
<dbReference type="OrthoDB" id="9787936at2"/>
<feature type="transmembrane region" description="Helical" evidence="9">
    <location>
        <begin position="225"/>
        <end position="244"/>
    </location>
</feature>
<evidence type="ECO:0000256" key="5">
    <source>
        <dbReference type="ARBA" id="ARBA00022683"/>
    </source>
</evidence>
<comment type="subcellular location">
    <subcellularLocation>
        <location evidence="1">Cell membrane</location>
        <topology evidence="1">Multi-pass membrane protein</topology>
    </subcellularLocation>
</comment>
<gene>
    <name evidence="11" type="ORF">FC21_GL000901</name>
</gene>
<keyword evidence="5" id="KW-0598">Phosphotransferase system</keyword>
<dbReference type="Pfam" id="PF03611">
    <property type="entry name" value="EIIC-GAT"/>
    <property type="match status" value="1"/>
</dbReference>
<dbReference type="InterPro" id="IPR004703">
    <property type="entry name" value="PTS_sugar-sp_permease"/>
</dbReference>
<comment type="caution">
    <text evidence="11">The sequence shown here is derived from an EMBL/GenBank/DDBJ whole genome shotgun (WGS) entry which is preliminary data.</text>
</comment>
<keyword evidence="8 9" id="KW-0472">Membrane</keyword>
<feature type="transmembrane region" description="Helical" evidence="9">
    <location>
        <begin position="419"/>
        <end position="446"/>
    </location>
</feature>
<feature type="transmembrane region" description="Helical" evidence="9">
    <location>
        <begin position="366"/>
        <end position="386"/>
    </location>
</feature>
<dbReference type="GO" id="GO:0005886">
    <property type="term" value="C:plasma membrane"/>
    <property type="evidence" value="ECO:0007669"/>
    <property type="project" value="UniProtKB-SubCell"/>
</dbReference>
<feature type="transmembrane region" description="Helical" evidence="9">
    <location>
        <begin position="256"/>
        <end position="278"/>
    </location>
</feature>
<sequence>MLVTINQIFTSLGATVIVPVVIFLVAIILKVKFSQALQSALYAGVGLTGFGWVIASFTPVVTKLIRQMVSNLGLDLKVVDLGWQAGSLTAFSSKVGLLFFVVGLVLELLLFISGVTKIMMASNLWNNFGLMIWATVAYQATHNFWLSFGVAVFMLLYTLLLAEVQAKRWSDYYGVPNATVAAVHNIEQVIPAIILDPLWNKLGLNRIQVTPATLKEKLGIFGEPSLLGAGLGLVLGVLANLSRLQTISAWSQITQFMIQLAAVMTIFPLIAGVFAKAFEPLATAINHRAAQTVTNDGAKRWFLAVDDGIGYGESATLIAGMILIPLMVMVAFVLPGNQTLPVVDLISIPFMIESMVALTNGNLVKVILNSLIWFSLGLYMASYLAPLYTQAVLHYGAVLPAGVVLVTSFNLIARPLNGLVLLAFISQQPWLIGLCMVIYLGLLWFVRTHRDNIWQYLDRQAVQNLSINND</sequence>
<dbReference type="InterPro" id="IPR013014">
    <property type="entry name" value="PTS_EIIC_2"/>
</dbReference>
<dbReference type="PIRSF" id="PIRSF006304">
    <property type="entry name" value="GatC"/>
    <property type="match status" value="1"/>
</dbReference>
<evidence type="ECO:0000313" key="11">
    <source>
        <dbReference type="EMBL" id="KRL96529.1"/>
    </source>
</evidence>
<dbReference type="PANTHER" id="PTHR37324:SF2">
    <property type="entry name" value="PTS SYSTEM GALACTITOL-SPECIFIC EIIC COMPONENT"/>
    <property type="match status" value="1"/>
</dbReference>
<dbReference type="InterPro" id="IPR013853">
    <property type="entry name" value="EIIC-GAT"/>
</dbReference>
<dbReference type="STRING" id="417373.GCA_001570685_01297"/>
<dbReference type="PANTHER" id="PTHR37324">
    <property type="entry name" value="PTS SYSTEM GALACTITOL-SPECIFIC EIIC COMPONENT"/>
    <property type="match status" value="1"/>
</dbReference>
<feature type="transmembrane region" description="Helical" evidence="9">
    <location>
        <begin position="315"/>
        <end position="334"/>
    </location>
</feature>
<dbReference type="PATRIC" id="fig|1423742.4.peg.937"/>
<feature type="transmembrane region" description="Helical" evidence="9">
    <location>
        <begin position="144"/>
        <end position="162"/>
    </location>
</feature>
<evidence type="ECO:0000256" key="6">
    <source>
        <dbReference type="ARBA" id="ARBA00022692"/>
    </source>
</evidence>
<reference evidence="11 12" key="1">
    <citation type="journal article" date="2015" name="Genome Announc.">
        <title>Expanding the biotechnology potential of lactobacilli through comparative genomics of 213 strains and associated genera.</title>
        <authorList>
            <person name="Sun Z."/>
            <person name="Harris H.M."/>
            <person name="McCann A."/>
            <person name="Guo C."/>
            <person name="Argimon S."/>
            <person name="Zhang W."/>
            <person name="Yang X."/>
            <person name="Jeffery I.B."/>
            <person name="Cooney J.C."/>
            <person name="Kagawa T.F."/>
            <person name="Liu W."/>
            <person name="Song Y."/>
            <person name="Salvetti E."/>
            <person name="Wrobel A."/>
            <person name="Rasinkangas P."/>
            <person name="Parkhill J."/>
            <person name="Rea M.C."/>
            <person name="O'Sullivan O."/>
            <person name="Ritari J."/>
            <person name="Douillard F.P."/>
            <person name="Paul Ross R."/>
            <person name="Yang R."/>
            <person name="Briner A.E."/>
            <person name="Felis G.E."/>
            <person name="de Vos W.M."/>
            <person name="Barrangou R."/>
            <person name="Klaenhammer T.R."/>
            <person name="Caufield P.W."/>
            <person name="Cui Y."/>
            <person name="Zhang H."/>
            <person name="O'Toole P.W."/>
        </authorList>
    </citation>
    <scope>NUCLEOTIDE SEQUENCE [LARGE SCALE GENOMIC DNA]</scope>
    <source>
        <strain evidence="11 12">DSM 18793</strain>
    </source>
</reference>
<accession>A0A0R1UTP8</accession>
<evidence type="ECO:0000256" key="1">
    <source>
        <dbReference type="ARBA" id="ARBA00004651"/>
    </source>
</evidence>
<keyword evidence="2" id="KW-0813">Transport</keyword>
<keyword evidence="3" id="KW-1003">Cell membrane</keyword>
<dbReference type="RefSeq" id="WP_056995182.1">
    <property type="nucleotide sequence ID" value="NZ_AZGC01000003.1"/>
</dbReference>
<keyword evidence="12" id="KW-1185">Reference proteome</keyword>
<evidence type="ECO:0000256" key="7">
    <source>
        <dbReference type="ARBA" id="ARBA00022989"/>
    </source>
</evidence>
<evidence type="ECO:0000256" key="9">
    <source>
        <dbReference type="SAM" id="Phobius"/>
    </source>
</evidence>
<evidence type="ECO:0000256" key="3">
    <source>
        <dbReference type="ARBA" id="ARBA00022475"/>
    </source>
</evidence>
<dbReference type="EMBL" id="AZGC01000003">
    <property type="protein sequence ID" value="KRL96529.1"/>
    <property type="molecule type" value="Genomic_DNA"/>
</dbReference>
<feature type="transmembrane region" description="Helical" evidence="9">
    <location>
        <begin position="392"/>
        <end position="412"/>
    </location>
</feature>
<keyword evidence="7 9" id="KW-1133">Transmembrane helix</keyword>
<organism evidence="11 12">
    <name type="scientific">Limosilactobacillus equigenerosi DSM 18793 = JCM 14505</name>
    <dbReference type="NCBI Taxonomy" id="1423742"/>
    <lineage>
        <taxon>Bacteria</taxon>
        <taxon>Bacillati</taxon>
        <taxon>Bacillota</taxon>
        <taxon>Bacilli</taxon>
        <taxon>Lactobacillales</taxon>
        <taxon>Lactobacillaceae</taxon>
        <taxon>Limosilactobacillus</taxon>
    </lineage>
</organism>
<evidence type="ECO:0000256" key="2">
    <source>
        <dbReference type="ARBA" id="ARBA00022448"/>
    </source>
</evidence>
<feature type="transmembrane region" description="Helical" evidence="9">
    <location>
        <begin position="41"/>
        <end position="61"/>
    </location>
</feature>
<protein>
    <submittedName>
        <fullName evidence="11">Pts system galactitol-specific iic component</fullName>
    </submittedName>
</protein>
<dbReference type="Proteomes" id="UP000051084">
    <property type="component" value="Unassembled WGS sequence"/>
</dbReference>
<feature type="domain" description="PTS EIIC type-2" evidence="10">
    <location>
        <begin position="6"/>
        <end position="447"/>
    </location>
</feature>
<evidence type="ECO:0000256" key="4">
    <source>
        <dbReference type="ARBA" id="ARBA00022597"/>
    </source>
</evidence>
<evidence type="ECO:0000313" key="12">
    <source>
        <dbReference type="Proteomes" id="UP000051084"/>
    </source>
</evidence>
<keyword evidence="6 9" id="KW-0812">Transmembrane</keyword>
<evidence type="ECO:0000259" key="10">
    <source>
        <dbReference type="PROSITE" id="PS51104"/>
    </source>
</evidence>
<proteinExistence type="predicted"/>
<dbReference type="AlphaFoldDB" id="A0A0R1UTP8"/>
<feature type="transmembrane region" description="Helical" evidence="9">
    <location>
        <begin position="6"/>
        <end position="29"/>
    </location>
</feature>
<evidence type="ECO:0000256" key="8">
    <source>
        <dbReference type="ARBA" id="ARBA00023136"/>
    </source>
</evidence>
<name>A0A0R1UTP8_9LACO</name>
<dbReference type="GO" id="GO:0009401">
    <property type="term" value="P:phosphoenolpyruvate-dependent sugar phosphotransferase system"/>
    <property type="evidence" value="ECO:0007669"/>
    <property type="project" value="UniProtKB-KW"/>
</dbReference>